<dbReference type="InterPro" id="IPR003439">
    <property type="entry name" value="ABC_transporter-like_ATP-bd"/>
</dbReference>
<evidence type="ECO:0000256" key="3">
    <source>
        <dbReference type="ARBA" id="ARBA00022723"/>
    </source>
</evidence>
<dbReference type="EMBL" id="BFEA01003331">
    <property type="protein sequence ID" value="GBG44238.1"/>
    <property type="molecule type" value="Genomic_DNA"/>
</dbReference>
<dbReference type="InterPro" id="IPR015889">
    <property type="entry name" value="Intradiol_dOase_core"/>
</dbReference>
<dbReference type="InterPro" id="IPR013785">
    <property type="entry name" value="Aldolase_TIM"/>
</dbReference>
<comment type="caution">
    <text evidence="6">The sequence shown here is derived from an EMBL/GenBank/DDBJ whole genome shotgun (WGS) entry which is preliminary data.</text>
</comment>
<dbReference type="Proteomes" id="UP000265515">
    <property type="component" value="Unassembled WGS sequence"/>
</dbReference>
<dbReference type="GO" id="GO:0016887">
    <property type="term" value="F:ATP hydrolysis activity"/>
    <property type="evidence" value="ECO:0007669"/>
    <property type="project" value="InterPro"/>
</dbReference>
<keyword evidence="4" id="KW-0862">Zinc</keyword>
<comment type="cofactor">
    <cofactor evidence="1">
        <name>Zn(2+)</name>
        <dbReference type="ChEBI" id="CHEBI:29105"/>
    </cofactor>
</comment>
<dbReference type="OrthoDB" id="422637at2759"/>
<dbReference type="STRING" id="69332.A0A388JKF9"/>
<dbReference type="GO" id="GO:0043720">
    <property type="term" value="F:3-keto-5-aminohexanoate cleavage activity"/>
    <property type="evidence" value="ECO:0007669"/>
    <property type="project" value="InterPro"/>
</dbReference>
<dbReference type="PROSITE" id="PS00211">
    <property type="entry name" value="ABC_TRANSPORTER_1"/>
    <property type="match status" value="1"/>
</dbReference>
<evidence type="ECO:0000313" key="6">
    <source>
        <dbReference type="EMBL" id="GBG44238.1"/>
    </source>
</evidence>
<dbReference type="PRINTS" id="PR00081">
    <property type="entry name" value="GDHRDH"/>
</dbReference>
<gene>
    <name evidence="6" type="ORF">CBR_g77752</name>
</gene>
<name>A0A388JKF9_CHABU</name>
<dbReference type="SUPFAM" id="SSF51735">
    <property type="entry name" value="NAD(P)-binding Rossmann-fold domains"/>
    <property type="match status" value="1"/>
</dbReference>
<dbReference type="InterPro" id="IPR036291">
    <property type="entry name" value="NAD(P)-bd_dom_sf"/>
</dbReference>
<dbReference type="InterPro" id="IPR017871">
    <property type="entry name" value="ABC_transporter-like_CS"/>
</dbReference>
<dbReference type="InterPro" id="IPR020904">
    <property type="entry name" value="Sc_DH/Rdtase_CS"/>
</dbReference>
<reference evidence="6 7" key="1">
    <citation type="journal article" date="2018" name="Cell">
        <title>The Chara Genome: Secondary Complexity and Implications for Plant Terrestrialization.</title>
        <authorList>
            <person name="Nishiyama T."/>
            <person name="Sakayama H."/>
            <person name="Vries J.D."/>
            <person name="Buschmann H."/>
            <person name="Saint-Marcoux D."/>
            <person name="Ullrich K.K."/>
            <person name="Haas F.B."/>
            <person name="Vanderstraeten L."/>
            <person name="Becker D."/>
            <person name="Lang D."/>
            <person name="Vosolsobe S."/>
            <person name="Rombauts S."/>
            <person name="Wilhelmsson P.K.I."/>
            <person name="Janitza P."/>
            <person name="Kern R."/>
            <person name="Heyl A."/>
            <person name="Rumpler F."/>
            <person name="Villalobos L.I.A.C."/>
            <person name="Clay J.M."/>
            <person name="Skokan R."/>
            <person name="Toyoda A."/>
            <person name="Suzuki Y."/>
            <person name="Kagoshima H."/>
            <person name="Schijlen E."/>
            <person name="Tajeshwar N."/>
            <person name="Catarino B."/>
            <person name="Hetherington A.J."/>
            <person name="Saltykova A."/>
            <person name="Bonnot C."/>
            <person name="Breuninger H."/>
            <person name="Symeonidi A."/>
            <person name="Radhakrishnan G.V."/>
            <person name="Van Nieuwerburgh F."/>
            <person name="Deforce D."/>
            <person name="Chang C."/>
            <person name="Karol K.G."/>
            <person name="Hedrich R."/>
            <person name="Ulvskov P."/>
            <person name="Glockner G."/>
            <person name="Delwiche C.F."/>
            <person name="Petrasek J."/>
            <person name="Van de Peer Y."/>
            <person name="Friml J."/>
            <person name="Beilby M."/>
            <person name="Dolan L."/>
            <person name="Kohara Y."/>
            <person name="Sugano S."/>
            <person name="Fujiyama A."/>
            <person name="Delaux P.-M."/>
            <person name="Quint M."/>
            <person name="TheiBen G."/>
            <person name="Hagemann M."/>
            <person name="Harholt J."/>
            <person name="Dunand C."/>
            <person name="Zachgo S."/>
            <person name="Langdale J."/>
            <person name="Maumus F."/>
            <person name="Straeten D.V.D."/>
            <person name="Gould S.B."/>
            <person name="Rensing S.A."/>
        </authorList>
    </citation>
    <scope>NUCLEOTIDE SEQUENCE [LARGE SCALE GENOMIC DNA]</scope>
    <source>
        <strain evidence="6 7">S276</strain>
    </source>
</reference>
<feature type="non-terminal residue" evidence="6">
    <location>
        <position position="1"/>
    </location>
</feature>
<organism evidence="6 7">
    <name type="scientific">Chara braunii</name>
    <name type="common">Braun's stonewort</name>
    <dbReference type="NCBI Taxonomy" id="69332"/>
    <lineage>
        <taxon>Eukaryota</taxon>
        <taxon>Viridiplantae</taxon>
        <taxon>Streptophyta</taxon>
        <taxon>Charophyceae</taxon>
        <taxon>Charales</taxon>
        <taxon>Characeae</taxon>
        <taxon>Chara</taxon>
    </lineage>
</organism>
<dbReference type="Pfam" id="PF05853">
    <property type="entry name" value="BKACE"/>
    <property type="match status" value="1"/>
</dbReference>
<evidence type="ECO:0000256" key="1">
    <source>
        <dbReference type="ARBA" id="ARBA00001947"/>
    </source>
</evidence>
<dbReference type="Gene3D" id="3.40.50.300">
    <property type="entry name" value="P-loop containing nucleotide triphosphate hydrolases"/>
    <property type="match status" value="1"/>
</dbReference>
<keyword evidence="2" id="KW-0808">Transferase</keyword>
<dbReference type="PANTHER" id="PTHR37418:SF2">
    <property type="entry name" value="3-KETO-5-AMINOHEXANOATE CLEAVAGE ENZYME"/>
    <property type="match status" value="1"/>
</dbReference>
<dbReference type="PANTHER" id="PTHR37418">
    <property type="entry name" value="3-KETO-5-AMINOHEXANOATE CLEAVAGE ENZYME-RELATED"/>
    <property type="match status" value="1"/>
</dbReference>
<dbReference type="AlphaFoldDB" id="A0A388JKF9"/>
<evidence type="ECO:0000259" key="5">
    <source>
        <dbReference type="PROSITE" id="PS50893"/>
    </source>
</evidence>
<feature type="domain" description="ABC transporter" evidence="5">
    <location>
        <begin position="504"/>
        <end position="785"/>
    </location>
</feature>
<dbReference type="PROSITE" id="PS00061">
    <property type="entry name" value="ADH_SHORT"/>
    <property type="match status" value="1"/>
</dbReference>
<dbReference type="Gene3D" id="3.40.50.720">
    <property type="entry name" value="NAD(P)-binding Rossmann-like Domain"/>
    <property type="match status" value="1"/>
</dbReference>
<protein>
    <recommendedName>
        <fullName evidence="5">ABC transporter domain-containing protein</fullName>
    </recommendedName>
</protein>
<dbReference type="GO" id="GO:0016702">
    <property type="term" value="F:oxidoreductase activity, acting on single donors with incorporation of molecular oxygen, incorporation of two atoms of oxygen"/>
    <property type="evidence" value="ECO:0007669"/>
    <property type="project" value="InterPro"/>
</dbReference>
<dbReference type="InterPro" id="IPR008567">
    <property type="entry name" value="BKACE"/>
</dbReference>
<accession>A0A388JKF9</accession>
<dbReference type="Gene3D" id="3.20.20.70">
    <property type="entry name" value="Aldolase class I"/>
    <property type="match status" value="1"/>
</dbReference>
<sequence length="801" mass="86651">GAAEAGAAIVHIHVRDPETGKPSMELGYYRDVVERIRARNTQLILNITTGPGGRFVPSPDEPRIAAPGTTLMNPEKRVEHIAILKPEICTIDLNTMNSGKEVVINTPGNARRMARVMRDAGVKPEVELFDSGDIALMHDMLKDGSLQGPVLCSFVMGVRYGFQPSPETVIYARNMLPADAEFTAIGIGRAAFTSVAQSYLAGGHVRVGLEDAVYLSRGELAPSNAAMVEKARRMVEDLGGQIATPREARDMLRAQKRHPYRPAHIHFLGFKPGFKTLITQVFVDDDEHLETDVVFGVTRHLVGDYRRHDSGAPPAPGVSAPWYTLDYTFVMEAGEAKLPVPPINARQFAENGARVVITHRDDGDKAVKAKALIDQLPGGGHAAFPADVADTATLITLRDAITAQYGRLDVLVNSAGFTKAVPHADLDALDDDFIDRMFQVNWRGQFAAIRTFAPLLKASGDGLIVSVSSIAGISGSGSSIVYGATKAGIDVMTKSLARVLAPQVRVLGVSPGAVDTNFVPGRGAEFNAKAAATIPLKRVATADDVAAAIVACATHLAYSTGSTIIVDGGRFDSCRIAPNEARALKNKTNKPVIVLPVSYTHLDVYKRQGSIKLKGSPVTGPGPDRMMVFQEFDQLFPWKTVLANVAFPMRENGVSKAEADARARDAIAKVNLTKFTDVFPHMLSGGMKQRVAIARAMAMKPDVLLMDEPYAALDALTRRKMQEELLQLWDDIRFTLVFVTHSIEEAVIVGSRVVVLSPHPGQVRAELNCHHLGVAQQDGAEFQMLTRRIAAMLFEDKTVGQ</sequence>
<dbReference type="InterPro" id="IPR002347">
    <property type="entry name" value="SDR_fam"/>
</dbReference>
<keyword evidence="7" id="KW-1185">Reference proteome</keyword>
<dbReference type="GO" id="GO:0005524">
    <property type="term" value="F:ATP binding"/>
    <property type="evidence" value="ECO:0007669"/>
    <property type="project" value="InterPro"/>
</dbReference>
<proteinExistence type="predicted"/>
<dbReference type="GO" id="GO:0008199">
    <property type="term" value="F:ferric iron binding"/>
    <property type="evidence" value="ECO:0007669"/>
    <property type="project" value="InterPro"/>
</dbReference>
<dbReference type="Gramene" id="GBG44238">
    <property type="protein sequence ID" value="GBG44238"/>
    <property type="gene ID" value="CBR_g77752"/>
</dbReference>
<evidence type="ECO:0000256" key="2">
    <source>
        <dbReference type="ARBA" id="ARBA00022679"/>
    </source>
</evidence>
<dbReference type="Pfam" id="PF13561">
    <property type="entry name" value="adh_short_C2"/>
    <property type="match status" value="1"/>
</dbReference>
<dbReference type="SUPFAM" id="SSF52540">
    <property type="entry name" value="P-loop containing nucleoside triphosphate hydrolases"/>
    <property type="match status" value="1"/>
</dbReference>
<dbReference type="InterPro" id="IPR027417">
    <property type="entry name" value="P-loop_NTPase"/>
</dbReference>
<dbReference type="PROSITE" id="PS50893">
    <property type="entry name" value="ABC_TRANSPORTER_2"/>
    <property type="match status" value="1"/>
</dbReference>
<evidence type="ECO:0000313" key="7">
    <source>
        <dbReference type="Proteomes" id="UP000265515"/>
    </source>
</evidence>
<dbReference type="PRINTS" id="PR00080">
    <property type="entry name" value="SDRFAMILY"/>
</dbReference>
<dbReference type="Gene3D" id="2.60.130.10">
    <property type="entry name" value="Aromatic compound dioxygenase"/>
    <property type="match status" value="1"/>
</dbReference>
<keyword evidence="3" id="KW-0479">Metal-binding</keyword>
<dbReference type="SUPFAM" id="SSF49482">
    <property type="entry name" value="Aromatic compound dioxygenase"/>
    <property type="match status" value="1"/>
</dbReference>
<evidence type="ECO:0000256" key="4">
    <source>
        <dbReference type="ARBA" id="ARBA00022833"/>
    </source>
</evidence>
<dbReference type="CDD" id="cd05233">
    <property type="entry name" value="SDR_c"/>
    <property type="match status" value="1"/>
</dbReference>
<dbReference type="Pfam" id="PF00005">
    <property type="entry name" value="ABC_tran"/>
    <property type="match status" value="1"/>
</dbReference>